<evidence type="ECO:0000256" key="7">
    <source>
        <dbReference type="ARBA" id="ARBA00023163"/>
    </source>
</evidence>
<dbReference type="InterPro" id="IPR016032">
    <property type="entry name" value="Sig_transdc_resp-reg_C-effctor"/>
</dbReference>
<evidence type="ECO:0000256" key="9">
    <source>
        <dbReference type="PROSITE-ProRule" id="PRU01091"/>
    </source>
</evidence>
<evidence type="ECO:0000313" key="13">
    <source>
        <dbReference type="Proteomes" id="UP000253314"/>
    </source>
</evidence>
<comment type="subcellular location">
    <subcellularLocation>
        <location evidence="1">Cytoplasm</location>
    </subcellularLocation>
</comment>
<dbReference type="Gene3D" id="1.10.10.10">
    <property type="entry name" value="Winged helix-like DNA-binding domain superfamily/Winged helix DNA-binding domain"/>
    <property type="match status" value="1"/>
</dbReference>
<dbReference type="CDD" id="cd17574">
    <property type="entry name" value="REC_OmpR"/>
    <property type="match status" value="1"/>
</dbReference>
<evidence type="ECO:0000256" key="5">
    <source>
        <dbReference type="ARBA" id="ARBA00023015"/>
    </source>
</evidence>
<dbReference type="SMART" id="SM00862">
    <property type="entry name" value="Trans_reg_C"/>
    <property type="match status" value="1"/>
</dbReference>
<dbReference type="AlphaFoldDB" id="A0A366Y3E1"/>
<dbReference type="Gene3D" id="6.10.250.690">
    <property type="match status" value="1"/>
</dbReference>
<organism evidence="12 13">
    <name type="scientific">Bacillus taeanensis</name>
    <dbReference type="NCBI Taxonomy" id="273032"/>
    <lineage>
        <taxon>Bacteria</taxon>
        <taxon>Bacillati</taxon>
        <taxon>Bacillota</taxon>
        <taxon>Bacilli</taxon>
        <taxon>Bacillales</taxon>
        <taxon>Bacillaceae</taxon>
        <taxon>Bacillus</taxon>
    </lineage>
</organism>
<dbReference type="Gene3D" id="3.40.50.2300">
    <property type="match status" value="1"/>
</dbReference>
<accession>A0A366Y3E1</accession>
<reference evidence="12 13" key="1">
    <citation type="submission" date="2018-07" db="EMBL/GenBank/DDBJ databases">
        <title>Lottiidibacillus patelloidae gen. nov., sp. nov., isolated from the intestinal tract of a marine limpet and the reclassification of B. taeanensis BH030017T, B. algicola KMM 3737T and B. hwajinpoensis SW-72T as genus Lottiidibacillus.</title>
        <authorList>
            <person name="Liu R."/>
            <person name="Huang Z."/>
        </authorList>
    </citation>
    <scope>NUCLEOTIDE SEQUENCE [LARGE SCALE GENOMIC DNA]</scope>
    <source>
        <strain evidence="12 13">BH030017</strain>
    </source>
</reference>
<keyword evidence="6 9" id="KW-0238">DNA-binding</keyword>
<keyword evidence="4" id="KW-0902">Two-component regulatory system</keyword>
<proteinExistence type="predicted"/>
<dbReference type="Pfam" id="PF00072">
    <property type="entry name" value="Response_reg"/>
    <property type="match status" value="1"/>
</dbReference>
<feature type="DNA-binding region" description="OmpR/PhoB-type" evidence="9">
    <location>
        <begin position="126"/>
        <end position="225"/>
    </location>
</feature>
<evidence type="ECO:0000256" key="3">
    <source>
        <dbReference type="ARBA" id="ARBA00022553"/>
    </source>
</evidence>
<dbReference type="CDD" id="cd00383">
    <property type="entry name" value="trans_reg_C"/>
    <property type="match status" value="1"/>
</dbReference>
<dbReference type="InterPro" id="IPR001789">
    <property type="entry name" value="Sig_transdc_resp-reg_receiver"/>
</dbReference>
<dbReference type="SUPFAM" id="SSF46894">
    <property type="entry name" value="C-terminal effector domain of the bipartite response regulators"/>
    <property type="match status" value="1"/>
</dbReference>
<dbReference type="OrthoDB" id="9790442at2"/>
<evidence type="ECO:0000259" key="10">
    <source>
        <dbReference type="PROSITE" id="PS50110"/>
    </source>
</evidence>
<keyword evidence="5" id="KW-0805">Transcription regulation</keyword>
<dbReference type="GO" id="GO:0000976">
    <property type="term" value="F:transcription cis-regulatory region binding"/>
    <property type="evidence" value="ECO:0007669"/>
    <property type="project" value="TreeGrafter"/>
</dbReference>
<evidence type="ECO:0000256" key="6">
    <source>
        <dbReference type="ARBA" id="ARBA00023125"/>
    </source>
</evidence>
<gene>
    <name evidence="12" type="ORF">DS031_04295</name>
</gene>
<dbReference type="InterPro" id="IPR036388">
    <property type="entry name" value="WH-like_DNA-bd_sf"/>
</dbReference>
<feature type="domain" description="OmpR/PhoB-type" evidence="11">
    <location>
        <begin position="126"/>
        <end position="225"/>
    </location>
</feature>
<feature type="domain" description="Response regulatory" evidence="10">
    <location>
        <begin position="3"/>
        <end position="116"/>
    </location>
</feature>
<dbReference type="PANTHER" id="PTHR48111">
    <property type="entry name" value="REGULATOR OF RPOS"/>
    <property type="match status" value="1"/>
</dbReference>
<dbReference type="GO" id="GO:0005829">
    <property type="term" value="C:cytosol"/>
    <property type="evidence" value="ECO:0007669"/>
    <property type="project" value="TreeGrafter"/>
</dbReference>
<comment type="caution">
    <text evidence="12">The sequence shown here is derived from an EMBL/GenBank/DDBJ whole genome shotgun (WGS) entry which is preliminary data.</text>
</comment>
<dbReference type="FunFam" id="3.40.50.2300:FF:000001">
    <property type="entry name" value="DNA-binding response regulator PhoB"/>
    <property type="match status" value="1"/>
</dbReference>
<sequence length="226" mass="25428">MKKILIVEDEMAIARVLGAYLKKADFLVEHAYNGSEAVGKFEIVQPALVLLDVMLPDRDGWSILKYIREKSSCPVIMLTALGDVNHKLIGLNEGADDYMTKPFVGAEVVARVNAVLRRSIGVIDNKEVKHYGSLKLDLKSHSAFLNGIELNITPRDLALLLFLGQNPNQTFTREQLIEHVWGMDYDGSDRAVDLAIKRLRKSLYNWSETEGEIKTLRGLGYKFCAY</sequence>
<evidence type="ECO:0000256" key="1">
    <source>
        <dbReference type="ARBA" id="ARBA00004496"/>
    </source>
</evidence>
<name>A0A366Y3E1_9BACI</name>
<evidence type="ECO:0000256" key="8">
    <source>
        <dbReference type="PROSITE-ProRule" id="PRU00169"/>
    </source>
</evidence>
<dbReference type="PROSITE" id="PS51755">
    <property type="entry name" value="OMPR_PHOB"/>
    <property type="match status" value="1"/>
</dbReference>
<dbReference type="PANTHER" id="PTHR48111:SF21">
    <property type="entry name" value="DNA-BINDING DUAL MASTER TRANSCRIPTIONAL REGULATOR RPAA"/>
    <property type="match status" value="1"/>
</dbReference>
<evidence type="ECO:0000259" key="11">
    <source>
        <dbReference type="PROSITE" id="PS51755"/>
    </source>
</evidence>
<keyword evidence="7" id="KW-0804">Transcription</keyword>
<dbReference type="PROSITE" id="PS50110">
    <property type="entry name" value="RESPONSE_REGULATORY"/>
    <property type="match status" value="1"/>
</dbReference>
<dbReference type="InterPro" id="IPR001867">
    <property type="entry name" value="OmpR/PhoB-type_DNA-bd"/>
</dbReference>
<dbReference type="InterPro" id="IPR011006">
    <property type="entry name" value="CheY-like_superfamily"/>
</dbReference>
<keyword evidence="2" id="KW-0963">Cytoplasm</keyword>
<dbReference type="EMBL" id="QOCW01000003">
    <property type="protein sequence ID" value="RBW70711.1"/>
    <property type="molecule type" value="Genomic_DNA"/>
</dbReference>
<keyword evidence="3 8" id="KW-0597">Phosphoprotein</keyword>
<dbReference type="GO" id="GO:0000156">
    <property type="term" value="F:phosphorelay response regulator activity"/>
    <property type="evidence" value="ECO:0007669"/>
    <property type="project" value="TreeGrafter"/>
</dbReference>
<evidence type="ECO:0000256" key="4">
    <source>
        <dbReference type="ARBA" id="ARBA00023012"/>
    </source>
</evidence>
<protein>
    <submittedName>
        <fullName evidence="12">DNA-binding response regulator</fullName>
    </submittedName>
</protein>
<evidence type="ECO:0000256" key="2">
    <source>
        <dbReference type="ARBA" id="ARBA00022490"/>
    </source>
</evidence>
<dbReference type="RefSeq" id="WP_113804705.1">
    <property type="nucleotide sequence ID" value="NZ_QOCW01000003.1"/>
</dbReference>
<dbReference type="SUPFAM" id="SSF52172">
    <property type="entry name" value="CheY-like"/>
    <property type="match status" value="1"/>
</dbReference>
<dbReference type="GO" id="GO:0032993">
    <property type="term" value="C:protein-DNA complex"/>
    <property type="evidence" value="ECO:0007669"/>
    <property type="project" value="TreeGrafter"/>
</dbReference>
<feature type="modified residue" description="4-aspartylphosphate" evidence="8">
    <location>
        <position position="52"/>
    </location>
</feature>
<dbReference type="SMART" id="SM00448">
    <property type="entry name" value="REC"/>
    <property type="match status" value="1"/>
</dbReference>
<evidence type="ECO:0000313" key="12">
    <source>
        <dbReference type="EMBL" id="RBW70711.1"/>
    </source>
</evidence>
<dbReference type="Pfam" id="PF00486">
    <property type="entry name" value="Trans_reg_C"/>
    <property type="match status" value="1"/>
</dbReference>
<keyword evidence="13" id="KW-1185">Reference proteome</keyword>
<dbReference type="Proteomes" id="UP000253314">
    <property type="component" value="Unassembled WGS sequence"/>
</dbReference>
<dbReference type="GO" id="GO:0006355">
    <property type="term" value="P:regulation of DNA-templated transcription"/>
    <property type="evidence" value="ECO:0007669"/>
    <property type="project" value="InterPro"/>
</dbReference>
<dbReference type="InterPro" id="IPR039420">
    <property type="entry name" value="WalR-like"/>
</dbReference>